<dbReference type="PANTHER" id="PTHR19303">
    <property type="entry name" value="TRANSPOSON"/>
    <property type="match status" value="1"/>
</dbReference>
<evidence type="ECO:0000259" key="2">
    <source>
        <dbReference type="Pfam" id="PF03184"/>
    </source>
</evidence>
<accession>A0A916DXR4</accession>
<dbReference type="GO" id="GO:0005634">
    <property type="term" value="C:nucleus"/>
    <property type="evidence" value="ECO:0007669"/>
    <property type="project" value="TreeGrafter"/>
</dbReference>
<protein>
    <recommendedName>
        <fullName evidence="2">DDE-1 domain-containing protein</fullName>
    </recommendedName>
</protein>
<feature type="domain" description="DDE-1" evidence="2">
    <location>
        <begin position="63"/>
        <end position="154"/>
    </location>
</feature>
<dbReference type="VEuPathDB" id="FungiDB:RhiirFUN_019975"/>
<sequence>MSGEANSAPLETLPEERLRLRTLLAKYNEEDIYNADETGLFFQMEPNQTLGTGKISGRKEDKPRVSILFCANATGSHKFWPLVIGKSLNPRCFKNFNKSALPVIYRANSKAWMRADIFIEWLHHLDNYFRIMDRKILLLIDNAGSHFNPKVFEKTNSDLNESDEEVAESSHSAQNRKKAKKKVAKKKPDIKLTNIEIVYLPPNTTAHLQPMDAGIIHSFKAKYKREFCNHIIHQFNRGINRETNKLNIKEAIDYIAEAWENVTQTTIQNCWVKTGILPSSDCIIDDVNMQGIELNELDELNEINLDLLPEADDLREYFHMLDHDIPTEEHLTDEQIINLLQDEGNESNSEGDISDDEEAMIVTEKKGVEALKTFINYFEQQNDPEFNIDELHIFRKYLRILKVREFNSKHQTTLDIFFKR</sequence>
<feature type="compositionally biased region" description="Basic residues" evidence="1">
    <location>
        <begin position="174"/>
        <end position="185"/>
    </location>
</feature>
<comment type="caution">
    <text evidence="3">The sequence shown here is derived from an EMBL/GenBank/DDBJ whole genome shotgun (WGS) entry which is preliminary data.</text>
</comment>
<dbReference type="InterPro" id="IPR004875">
    <property type="entry name" value="DDE_SF_endonuclease_dom"/>
</dbReference>
<dbReference type="GO" id="GO:0003677">
    <property type="term" value="F:DNA binding"/>
    <property type="evidence" value="ECO:0007669"/>
    <property type="project" value="TreeGrafter"/>
</dbReference>
<dbReference type="OrthoDB" id="2439524at2759"/>
<feature type="region of interest" description="Disordered" evidence="1">
    <location>
        <begin position="162"/>
        <end position="185"/>
    </location>
</feature>
<evidence type="ECO:0000313" key="3">
    <source>
        <dbReference type="EMBL" id="CAB5293589.1"/>
    </source>
</evidence>
<dbReference type="InterPro" id="IPR050863">
    <property type="entry name" value="CenT-Element_Derived"/>
</dbReference>
<dbReference type="PANTHER" id="PTHR19303:SF73">
    <property type="entry name" value="PROTEIN PDC2"/>
    <property type="match status" value="1"/>
</dbReference>
<organism evidence="3 4">
    <name type="scientific">Rhizophagus irregularis</name>
    <dbReference type="NCBI Taxonomy" id="588596"/>
    <lineage>
        <taxon>Eukaryota</taxon>
        <taxon>Fungi</taxon>
        <taxon>Fungi incertae sedis</taxon>
        <taxon>Mucoromycota</taxon>
        <taxon>Glomeromycotina</taxon>
        <taxon>Glomeromycetes</taxon>
        <taxon>Glomerales</taxon>
        <taxon>Glomeraceae</taxon>
        <taxon>Rhizophagus</taxon>
    </lineage>
</organism>
<reference evidence="3" key="1">
    <citation type="submission" date="2020-05" db="EMBL/GenBank/DDBJ databases">
        <authorList>
            <person name="Rincon C."/>
            <person name="Sanders R I."/>
            <person name="Robbins C."/>
            <person name="Chaturvedi A."/>
        </authorList>
    </citation>
    <scope>NUCLEOTIDE SEQUENCE</scope>
    <source>
        <strain evidence="3">CHB12</strain>
    </source>
</reference>
<dbReference type="Pfam" id="PF03184">
    <property type="entry name" value="DDE_1"/>
    <property type="match status" value="2"/>
</dbReference>
<dbReference type="AlphaFoldDB" id="A0A916DXR4"/>
<proteinExistence type="predicted"/>
<dbReference type="EMBL" id="CAGKOT010000001">
    <property type="protein sequence ID" value="CAB5293589.1"/>
    <property type="molecule type" value="Genomic_DNA"/>
</dbReference>
<name>A0A916DXR4_9GLOM</name>
<evidence type="ECO:0000313" key="4">
    <source>
        <dbReference type="Proteomes" id="UP000684084"/>
    </source>
</evidence>
<feature type="domain" description="DDE-1" evidence="2">
    <location>
        <begin position="187"/>
        <end position="271"/>
    </location>
</feature>
<evidence type="ECO:0000256" key="1">
    <source>
        <dbReference type="SAM" id="MobiDB-lite"/>
    </source>
</evidence>
<dbReference type="Proteomes" id="UP000684084">
    <property type="component" value="Unassembled WGS sequence"/>
</dbReference>
<dbReference type="VEuPathDB" id="FungiDB:RhiirFUN_022294"/>
<gene>
    <name evidence="3" type="ORF">CHRIB12_LOCUS278</name>
</gene>